<dbReference type="EMBL" id="GBXM01019744">
    <property type="protein sequence ID" value="JAH88833.1"/>
    <property type="molecule type" value="Transcribed_RNA"/>
</dbReference>
<protein>
    <submittedName>
        <fullName evidence="1">Uncharacterized protein</fullName>
    </submittedName>
</protein>
<name>A0A0E9WH86_ANGAN</name>
<proteinExistence type="predicted"/>
<reference evidence="1" key="1">
    <citation type="submission" date="2014-11" db="EMBL/GenBank/DDBJ databases">
        <authorList>
            <person name="Amaro Gonzalez C."/>
        </authorList>
    </citation>
    <scope>NUCLEOTIDE SEQUENCE</scope>
</reference>
<dbReference type="AlphaFoldDB" id="A0A0E9WH86"/>
<sequence>MPRCPCMTWQLPAWKWCRDNNGLLKLIY</sequence>
<organism evidence="1">
    <name type="scientific">Anguilla anguilla</name>
    <name type="common">European freshwater eel</name>
    <name type="synonym">Muraena anguilla</name>
    <dbReference type="NCBI Taxonomy" id="7936"/>
    <lineage>
        <taxon>Eukaryota</taxon>
        <taxon>Metazoa</taxon>
        <taxon>Chordata</taxon>
        <taxon>Craniata</taxon>
        <taxon>Vertebrata</taxon>
        <taxon>Euteleostomi</taxon>
        <taxon>Actinopterygii</taxon>
        <taxon>Neopterygii</taxon>
        <taxon>Teleostei</taxon>
        <taxon>Anguilliformes</taxon>
        <taxon>Anguillidae</taxon>
        <taxon>Anguilla</taxon>
    </lineage>
</organism>
<evidence type="ECO:0000313" key="1">
    <source>
        <dbReference type="EMBL" id="JAH88833.1"/>
    </source>
</evidence>
<accession>A0A0E9WH86</accession>
<reference evidence="1" key="2">
    <citation type="journal article" date="2015" name="Fish Shellfish Immunol.">
        <title>Early steps in the European eel (Anguilla anguilla)-Vibrio vulnificus interaction in the gills: Role of the RtxA13 toxin.</title>
        <authorList>
            <person name="Callol A."/>
            <person name="Pajuelo D."/>
            <person name="Ebbesson L."/>
            <person name="Teles M."/>
            <person name="MacKenzie S."/>
            <person name="Amaro C."/>
        </authorList>
    </citation>
    <scope>NUCLEOTIDE SEQUENCE</scope>
</reference>